<protein>
    <submittedName>
        <fullName evidence="4">Membrane protein</fullName>
    </submittedName>
</protein>
<keyword evidence="2" id="KW-0472">Membrane</keyword>
<feature type="transmembrane region" description="Helical" evidence="2">
    <location>
        <begin position="169"/>
        <end position="189"/>
    </location>
</feature>
<feature type="transmembrane region" description="Helical" evidence="2">
    <location>
        <begin position="228"/>
        <end position="249"/>
    </location>
</feature>
<comment type="similarity">
    <text evidence="1">Belongs to the EamA transporter family.</text>
</comment>
<dbReference type="InterPro" id="IPR037185">
    <property type="entry name" value="EmrE-like"/>
</dbReference>
<evidence type="ECO:0000256" key="1">
    <source>
        <dbReference type="ARBA" id="ARBA00007362"/>
    </source>
</evidence>
<dbReference type="AlphaFoldDB" id="A0A7I9XRZ6"/>
<evidence type="ECO:0000256" key="2">
    <source>
        <dbReference type="SAM" id="Phobius"/>
    </source>
</evidence>
<feature type="transmembrane region" description="Helical" evidence="2">
    <location>
        <begin position="201"/>
        <end position="222"/>
    </location>
</feature>
<evidence type="ECO:0000259" key="3">
    <source>
        <dbReference type="Pfam" id="PF00892"/>
    </source>
</evidence>
<comment type="caution">
    <text evidence="4">The sequence shown here is derived from an EMBL/GenBank/DDBJ whole genome shotgun (WGS) entry which is preliminary data.</text>
</comment>
<name>A0A7I9XRZ6_9MYCO</name>
<feature type="transmembrane region" description="Helical" evidence="2">
    <location>
        <begin position="21"/>
        <end position="46"/>
    </location>
</feature>
<gene>
    <name evidence="4" type="ORF">MBOT_01240</name>
</gene>
<feature type="transmembrane region" description="Helical" evidence="2">
    <location>
        <begin position="52"/>
        <end position="74"/>
    </location>
</feature>
<dbReference type="InterPro" id="IPR000620">
    <property type="entry name" value="EamA_dom"/>
</dbReference>
<dbReference type="Proteomes" id="UP000465361">
    <property type="component" value="Unassembled WGS sequence"/>
</dbReference>
<reference evidence="4 5" key="1">
    <citation type="journal article" date="2019" name="Emerg. Microbes Infect.">
        <title>Comprehensive subspecies identification of 175 nontuberculous mycobacteria species based on 7547 genomic profiles.</title>
        <authorList>
            <person name="Matsumoto Y."/>
            <person name="Kinjo T."/>
            <person name="Motooka D."/>
            <person name="Nabeya D."/>
            <person name="Jung N."/>
            <person name="Uechi K."/>
            <person name="Horii T."/>
            <person name="Iida T."/>
            <person name="Fujita J."/>
            <person name="Nakamura S."/>
        </authorList>
    </citation>
    <scope>NUCLEOTIDE SEQUENCE [LARGE SCALE GENOMIC DNA]</scope>
    <source>
        <strain evidence="4 5">JCM 17322</strain>
    </source>
</reference>
<organism evidence="4 5">
    <name type="scientific">Mycobacterium botniense</name>
    <dbReference type="NCBI Taxonomy" id="84962"/>
    <lineage>
        <taxon>Bacteria</taxon>
        <taxon>Bacillati</taxon>
        <taxon>Actinomycetota</taxon>
        <taxon>Actinomycetes</taxon>
        <taxon>Mycobacteriales</taxon>
        <taxon>Mycobacteriaceae</taxon>
        <taxon>Mycobacterium</taxon>
    </lineage>
</organism>
<accession>A0A7I9XRZ6</accession>
<evidence type="ECO:0000313" key="4">
    <source>
        <dbReference type="EMBL" id="GFG72759.1"/>
    </source>
</evidence>
<sequence>MSAVSFGVSDFVGGMAVRRAAALRVMLVSYPVAAVLLGAVALTAGGPVHPGAVYWGSLYGVSQAFGVWLFYGAMAAGPISVVSPLAAVLNAAVPVAVGVALGERPGDVASVGVVLAMVAVILVGRESPDDADVRTHRFTTKVAWLTAASGVAFGLDFVLLHQAPVESRLWPLFFARTSATVLVFVMAAISGNLQLPPRTPLRLAVVVALLDTCANVTMLLALQKWLLSLASILISLYPATTVVLAVIVLRERVTRWQAVGMGLAAVSVAMIAG</sequence>
<dbReference type="Pfam" id="PF00892">
    <property type="entry name" value="EamA"/>
    <property type="match status" value="1"/>
</dbReference>
<feature type="transmembrane region" description="Helical" evidence="2">
    <location>
        <begin position="144"/>
        <end position="163"/>
    </location>
</feature>
<feature type="transmembrane region" description="Helical" evidence="2">
    <location>
        <begin position="81"/>
        <end position="102"/>
    </location>
</feature>
<feature type="domain" description="EamA" evidence="3">
    <location>
        <begin position="144"/>
        <end position="271"/>
    </location>
</feature>
<keyword evidence="5" id="KW-1185">Reference proteome</keyword>
<evidence type="ECO:0000313" key="5">
    <source>
        <dbReference type="Proteomes" id="UP000465361"/>
    </source>
</evidence>
<feature type="transmembrane region" description="Helical" evidence="2">
    <location>
        <begin position="108"/>
        <end position="124"/>
    </location>
</feature>
<dbReference type="GO" id="GO:0016020">
    <property type="term" value="C:membrane"/>
    <property type="evidence" value="ECO:0007669"/>
    <property type="project" value="InterPro"/>
</dbReference>
<keyword evidence="2" id="KW-1133">Transmembrane helix</keyword>
<keyword evidence="2" id="KW-0812">Transmembrane</keyword>
<dbReference type="EMBL" id="BLKW01000002">
    <property type="protein sequence ID" value="GFG72759.1"/>
    <property type="molecule type" value="Genomic_DNA"/>
</dbReference>
<dbReference type="SUPFAM" id="SSF103481">
    <property type="entry name" value="Multidrug resistance efflux transporter EmrE"/>
    <property type="match status" value="2"/>
</dbReference>
<proteinExistence type="inferred from homology"/>